<proteinExistence type="predicted"/>
<dbReference type="AlphaFoldDB" id="A0A4Y7PVH1"/>
<feature type="compositionally biased region" description="Polar residues" evidence="1">
    <location>
        <begin position="31"/>
        <end position="60"/>
    </location>
</feature>
<accession>A0A4Y7PVH1</accession>
<feature type="region of interest" description="Disordered" evidence="1">
    <location>
        <begin position="1"/>
        <end position="63"/>
    </location>
</feature>
<organism evidence="2 3">
    <name type="scientific">Rickenella mellea</name>
    <dbReference type="NCBI Taxonomy" id="50990"/>
    <lineage>
        <taxon>Eukaryota</taxon>
        <taxon>Fungi</taxon>
        <taxon>Dikarya</taxon>
        <taxon>Basidiomycota</taxon>
        <taxon>Agaricomycotina</taxon>
        <taxon>Agaricomycetes</taxon>
        <taxon>Hymenochaetales</taxon>
        <taxon>Rickenellaceae</taxon>
        <taxon>Rickenella</taxon>
    </lineage>
</organism>
<protein>
    <submittedName>
        <fullName evidence="2">Uncharacterized protein</fullName>
    </submittedName>
</protein>
<keyword evidence="3" id="KW-1185">Reference proteome</keyword>
<feature type="region of interest" description="Disordered" evidence="1">
    <location>
        <begin position="296"/>
        <end position="329"/>
    </location>
</feature>
<gene>
    <name evidence="2" type="ORF">BD410DRAFT_806010</name>
</gene>
<feature type="region of interest" description="Disordered" evidence="1">
    <location>
        <begin position="385"/>
        <end position="419"/>
    </location>
</feature>
<evidence type="ECO:0000256" key="1">
    <source>
        <dbReference type="SAM" id="MobiDB-lite"/>
    </source>
</evidence>
<evidence type="ECO:0000313" key="3">
    <source>
        <dbReference type="Proteomes" id="UP000294933"/>
    </source>
</evidence>
<feature type="compositionally biased region" description="Basic and acidic residues" evidence="1">
    <location>
        <begin position="85"/>
        <end position="108"/>
    </location>
</feature>
<name>A0A4Y7PVH1_9AGAM</name>
<dbReference type="VEuPathDB" id="FungiDB:BD410DRAFT_806010"/>
<feature type="region of interest" description="Disordered" evidence="1">
    <location>
        <begin position="83"/>
        <end position="168"/>
    </location>
</feature>
<sequence length="486" mass="53441">MHGAAVVKLSTQPTGTADKPTYPPVADEENTASPVSASSTCVDNTTQWASTSNSLRSSLPESPGITYWYEPPLVIRKKRYQASRNVKEVPKEEIPRKSSPEVDVRARCESGPSNHTPPLTPQVGDDIRRTKSCSGLARRRPLPTVPRAESMQSRPLPTPPASINPTSLAVSEANRNAWKRPYRPLPKVPDDAKLSTFKCDGDSYDKRQVRTVRINVPAAPPFDLVEELVRLLIEINDPAPPTPSHNLFRGSTPYSIAESVISTSSTAASMLRPLSTQWLLPVPSDIRRFGEHQRHVDYSDPNMDGVATSKPEKSPLSHEASNNARPRSWRCRSGEIAREGHLQRQCKSAPAAVESFKISFRQHDAARQPKLVVPKSALTRRLNRHTLTDPRSPVCEKPPLLSAEDSSPKRKSGGVKGSAVARVREAHSNSILRRHTIEDKLFVFSVPFEGRMYLPIGLQSGFTSATACVPRANVFKLETGSFGTAP</sequence>
<evidence type="ECO:0000313" key="2">
    <source>
        <dbReference type="EMBL" id="TDL19061.1"/>
    </source>
</evidence>
<dbReference type="EMBL" id="ML170200">
    <property type="protein sequence ID" value="TDL19061.1"/>
    <property type="molecule type" value="Genomic_DNA"/>
</dbReference>
<dbReference type="Proteomes" id="UP000294933">
    <property type="component" value="Unassembled WGS sequence"/>
</dbReference>
<reference evidence="2 3" key="1">
    <citation type="submission" date="2018-06" db="EMBL/GenBank/DDBJ databases">
        <title>A transcriptomic atlas of mushroom development highlights an independent origin of complex multicellularity.</title>
        <authorList>
            <consortium name="DOE Joint Genome Institute"/>
            <person name="Krizsan K."/>
            <person name="Almasi E."/>
            <person name="Merenyi Z."/>
            <person name="Sahu N."/>
            <person name="Viragh M."/>
            <person name="Koszo T."/>
            <person name="Mondo S."/>
            <person name="Kiss B."/>
            <person name="Balint B."/>
            <person name="Kues U."/>
            <person name="Barry K."/>
            <person name="Hegedus J.C."/>
            <person name="Henrissat B."/>
            <person name="Johnson J."/>
            <person name="Lipzen A."/>
            <person name="Ohm R."/>
            <person name="Nagy I."/>
            <person name="Pangilinan J."/>
            <person name="Yan J."/>
            <person name="Xiong Y."/>
            <person name="Grigoriev I.V."/>
            <person name="Hibbett D.S."/>
            <person name="Nagy L.G."/>
        </authorList>
    </citation>
    <scope>NUCLEOTIDE SEQUENCE [LARGE SCALE GENOMIC DNA]</scope>
    <source>
        <strain evidence="2 3">SZMC22713</strain>
    </source>
</reference>